<dbReference type="EMBL" id="JAGQDG010000005">
    <property type="protein sequence ID" value="MBQ0936312.1"/>
    <property type="molecule type" value="Genomic_DNA"/>
</dbReference>
<reference evidence="1 2" key="1">
    <citation type="submission" date="2021-04" db="EMBL/GenBank/DDBJ databases">
        <title>The genome sequence of type strain Ideonella paludis KCTC 32238.</title>
        <authorList>
            <person name="Liu Y."/>
        </authorList>
    </citation>
    <scope>NUCLEOTIDE SEQUENCE [LARGE SCALE GENOMIC DNA]</scope>
    <source>
        <strain evidence="1 2">KCTC 32238</strain>
    </source>
</reference>
<evidence type="ECO:0000313" key="2">
    <source>
        <dbReference type="Proteomes" id="UP000672097"/>
    </source>
</evidence>
<comment type="caution">
    <text evidence="1">The sequence shown here is derived from an EMBL/GenBank/DDBJ whole genome shotgun (WGS) entry which is preliminary data.</text>
</comment>
<dbReference type="Proteomes" id="UP000672097">
    <property type="component" value="Unassembled WGS sequence"/>
</dbReference>
<accession>A0ABS5DYT7</accession>
<sequence>MGLYASTSLLLFNTREKLLLPFIRDSRKARSAMVEKWHLGMLTVLLLLGSSASAAPLSESISIVPFNMYGPAGTIQLIPFYNSASTLQIKAPASGRYILSFSAECTVSGSLGSIDNWMDVDIIVNTFVVPPTSGNFDKFCSTDGSGGATGTNRVSIIIPISLEKGRNSLQIQARINYGESSVRLSNMVVLVF</sequence>
<organism evidence="1 2">
    <name type="scientific">Ideonella paludis</name>
    <dbReference type="NCBI Taxonomy" id="1233411"/>
    <lineage>
        <taxon>Bacteria</taxon>
        <taxon>Pseudomonadati</taxon>
        <taxon>Pseudomonadota</taxon>
        <taxon>Betaproteobacteria</taxon>
        <taxon>Burkholderiales</taxon>
        <taxon>Sphaerotilaceae</taxon>
        <taxon>Ideonella</taxon>
    </lineage>
</organism>
<dbReference type="RefSeq" id="WP_210809659.1">
    <property type="nucleotide sequence ID" value="NZ_JAGQDG010000005.1"/>
</dbReference>
<gene>
    <name evidence="1" type="ORF">KAK11_13310</name>
</gene>
<keyword evidence="2" id="KW-1185">Reference proteome</keyword>
<evidence type="ECO:0000313" key="1">
    <source>
        <dbReference type="EMBL" id="MBQ0936312.1"/>
    </source>
</evidence>
<protein>
    <submittedName>
        <fullName evidence="1">Uncharacterized protein</fullName>
    </submittedName>
</protein>
<proteinExistence type="predicted"/>
<name>A0ABS5DYT7_9BURK</name>